<evidence type="ECO:0000256" key="3">
    <source>
        <dbReference type="ARBA" id="ARBA00022617"/>
    </source>
</evidence>
<keyword evidence="6 8" id="KW-0408">Iron</keyword>
<dbReference type="HOGENOM" id="CLU_022195_0_3_1"/>
<keyword evidence="12" id="KW-1185">Reference proteome</keyword>
<keyword evidence="10" id="KW-0472">Membrane</keyword>
<dbReference type="STRING" id="645133.E3R165"/>
<gene>
    <name evidence="11" type="ORF">GLRG_11999</name>
</gene>
<keyword evidence="4 8" id="KW-0479">Metal-binding</keyword>
<dbReference type="OrthoDB" id="1844152at2759"/>
<evidence type="ECO:0000256" key="9">
    <source>
        <dbReference type="RuleBase" id="RU000461"/>
    </source>
</evidence>
<dbReference type="PANTHER" id="PTHR46206:SF2">
    <property type="entry name" value="CYTOCHROME P450 MONOOXYGENASE AUSG-RELATED"/>
    <property type="match status" value="1"/>
</dbReference>
<dbReference type="CDD" id="cd11041">
    <property type="entry name" value="CYP503A1-like"/>
    <property type="match status" value="1"/>
</dbReference>
<dbReference type="SUPFAM" id="SSF48264">
    <property type="entry name" value="Cytochrome P450"/>
    <property type="match status" value="1"/>
</dbReference>
<dbReference type="Gene3D" id="1.10.630.10">
    <property type="entry name" value="Cytochrome P450"/>
    <property type="match status" value="1"/>
</dbReference>
<dbReference type="EMBL" id="GG697672">
    <property type="protein sequence ID" value="EFQ36853.1"/>
    <property type="molecule type" value="Genomic_DNA"/>
</dbReference>
<organism evidence="12">
    <name type="scientific">Colletotrichum graminicola (strain M1.001 / M2 / FGSC 10212)</name>
    <name type="common">Maize anthracnose fungus</name>
    <name type="synonym">Glomerella graminicola</name>
    <dbReference type="NCBI Taxonomy" id="645133"/>
    <lineage>
        <taxon>Eukaryota</taxon>
        <taxon>Fungi</taxon>
        <taxon>Dikarya</taxon>
        <taxon>Ascomycota</taxon>
        <taxon>Pezizomycotina</taxon>
        <taxon>Sordariomycetes</taxon>
        <taxon>Hypocreomycetidae</taxon>
        <taxon>Glomerellales</taxon>
        <taxon>Glomerellaceae</taxon>
        <taxon>Colletotrichum</taxon>
        <taxon>Colletotrichum graminicola species complex</taxon>
    </lineage>
</organism>
<evidence type="ECO:0008006" key="13">
    <source>
        <dbReference type="Google" id="ProtNLM"/>
    </source>
</evidence>
<keyword evidence="10" id="KW-1133">Transmembrane helix</keyword>
<dbReference type="AlphaFoldDB" id="E3R165"/>
<protein>
    <recommendedName>
        <fullName evidence="13">Cytochrome P450</fullName>
    </recommendedName>
</protein>
<evidence type="ECO:0000313" key="11">
    <source>
        <dbReference type="EMBL" id="EFQ36853.1"/>
    </source>
</evidence>
<evidence type="ECO:0000256" key="6">
    <source>
        <dbReference type="ARBA" id="ARBA00023004"/>
    </source>
</evidence>
<keyword evidence="7 9" id="KW-0503">Monooxygenase</keyword>
<dbReference type="InterPro" id="IPR001128">
    <property type="entry name" value="Cyt_P450"/>
</dbReference>
<evidence type="ECO:0000256" key="10">
    <source>
        <dbReference type="SAM" id="Phobius"/>
    </source>
</evidence>
<evidence type="ECO:0000256" key="2">
    <source>
        <dbReference type="ARBA" id="ARBA00010617"/>
    </source>
</evidence>
<evidence type="ECO:0000313" key="12">
    <source>
        <dbReference type="Proteomes" id="UP000008782"/>
    </source>
</evidence>
<dbReference type="InterPro" id="IPR002403">
    <property type="entry name" value="Cyt_P450_E_grp-IV"/>
</dbReference>
<name>E3R165_COLGM</name>
<dbReference type="GO" id="GO:0016705">
    <property type="term" value="F:oxidoreductase activity, acting on paired donors, with incorporation or reduction of molecular oxygen"/>
    <property type="evidence" value="ECO:0007669"/>
    <property type="project" value="InterPro"/>
</dbReference>
<comment type="cofactor">
    <cofactor evidence="1 8">
        <name>heme</name>
        <dbReference type="ChEBI" id="CHEBI:30413"/>
    </cofactor>
</comment>
<dbReference type="PANTHER" id="PTHR46206">
    <property type="entry name" value="CYTOCHROME P450"/>
    <property type="match status" value="1"/>
</dbReference>
<evidence type="ECO:0000256" key="5">
    <source>
        <dbReference type="ARBA" id="ARBA00023002"/>
    </source>
</evidence>
<proteinExistence type="inferred from homology"/>
<keyword evidence="3 8" id="KW-0349">Heme</keyword>
<dbReference type="RefSeq" id="XP_008100873.1">
    <property type="nucleotide sequence ID" value="XM_008102682.1"/>
</dbReference>
<feature type="binding site" description="axial binding residue" evidence="8">
    <location>
        <position position="443"/>
    </location>
    <ligand>
        <name>heme</name>
        <dbReference type="ChEBI" id="CHEBI:30413"/>
    </ligand>
    <ligandPart>
        <name>Fe</name>
        <dbReference type="ChEBI" id="CHEBI:18248"/>
    </ligandPart>
</feature>
<dbReference type="eggNOG" id="KOG0156">
    <property type="taxonomic scope" value="Eukaryota"/>
</dbReference>
<reference evidence="12" key="1">
    <citation type="journal article" date="2012" name="Nat. Genet.">
        <title>Lifestyle transitions in plant pathogenic Colletotrichum fungi deciphered by genome and transcriptome analyses.</title>
        <authorList>
            <person name="O'Connell R.J."/>
            <person name="Thon M.R."/>
            <person name="Hacquard S."/>
            <person name="Amyotte S.G."/>
            <person name="Kleemann J."/>
            <person name="Torres M.F."/>
            <person name="Damm U."/>
            <person name="Buiate E.A."/>
            <person name="Epstein L."/>
            <person name="Alkan N."/>
            <person name="Altmueller J."/>
            <person name="Alvarado-Balderrama L."/>
            <person name="Bauser C.A."/>
            <person name="Becker C."/>
            <person name="Birren B.W."/>
            <person name="Chen Z."/>
            <person name="Choi J."/>
            <person name="Crouch J.A."/>
            <person name="Duvick J.P."/>
            <person name="Farman M.A."/>
            <person name="Gan P."/>
            <person name="Heiman D."/>
            <person name="Henrissat B."/>
            <person name="Howard R.J."/>
            <person name="Kabbage M."/>
            <person name="Koch C."/>
            <person name="Kracher B."/>
            <person name="Kubo Y."/>
            <person name="Law A.D."/>
            <person name="Lebrun M.-H."/>
            <person name="Lee Y.-H."/>
            <person name="Miyara I."/>
            <person name="Moore N."/>
            <person name="Neumann U."/>
            <person name="Nordstroem K."/>
            <person name="Panaccione D.G."/>
            <person name="Panstruga R."/>
            <person name="Place M."/>
            <person name="Proctor R.H."/>
            <person name="Prusky D."/>
            <person name="Rech G."/>
            <person name="Reinhardt R."/>
            <person name="Rollins J.A."/>
            <person name="Rounsley S."/>
            <person name="Schardl C.L."/>
            <person name="Schwartz D.C."/>
            <person name="Shenoy N."/>
            <person name="Shirasu K."/>
            <person name="Sikhakolli U.R."/>
            <person name="Stueber K."/>
            <person name="Sukno S.A."/>
            <person name="Sweigard J.A."/>
            <person name="Takano Y."/>
            <person name="Takahara H."/>
            <person name="Trail F."/>
            <person name="van der Does H.C."/>
            <person name="Voll L.M."/>
            <person name="Will I."/>
            <person name="Young S."/>
            <person name="Zeng Q."/>
            <person name="Zhang J."/>
            <person name="Zhou S."/>
            <person name="Dickman M.B."/>
            <person name="Schulze-Lefert P."/>
            <person name="Ver Loren van Themaat E."/>
            <person name="Ma L.-J."/>
            <person name="Vaillancourt L.J."/>
        </authorList>
    </citation>
    <scope>NUCLEOTIDE SEQUENCE [LARGE SCALE GENOMIC DNA]</scope>
    <source>
        <strain evidence="12">M1.001 / M2 / FGSC 10212</strain>
    </source>
</reference>
<keyword evidence="10" id="KW-0812">Transmembrane</keyword>
<dbReference type="PRINTS" id="PR00385">
    <property type="entry name" value="P450"/>
</dbReference>
<dbReference type="GeneID" id="24417362"/>
<evidence type="ECO:0000256" key="4">
    <source>
        <dbReference type="ARBA" id="ARBA00022723"/>
    </source>
</evidence>
<dbReference type="Pfam" id="PF00067">
    <property type="entry name" value="p450"/>
    <property type="match status" value="1"/>
</dbReference>
<sequence length="513" mass="57860">MLQISHNPLHPLAQYLPQWVSRSLSSILLVAAFSLIILTLLSLISTQRHLKDIPLINPPNSLFQTTAEIAKQYSTNPVTIIERGRNIYPDQPYRMITNQGTVVVMPPQHAEEIANKSELNLMARARTECHAGTPGFSGLTTGPDGDRLAIDVVKKPLTKSLEWHEVQLLPRMLDIIAQTSSRVFLGEELCRNEDWLRITKTYTSKAFVLAGKLGNIPRPFRPLLHWFIPGMKELRDLCAKAEAIIQPIYNARQKAKARALADGKAIPTYDDCIEWAEAEAHASYQPAMLQMNIAVAAFHNTAELLSRVVLNIAHHPHIIRELREEAIDVLKADGWRKTALSKMKKLDSVIKETLRLKPSGTLTMRREATSPTTLSTGLTLKTGDALIVDPFNSFRDPTLYENPEQFIPWRFLHWQNEPGKQHLAHLVSTSPAHLGFGHGIHACPGRFFAADEIKIVVCHMLIQYDWKPPPMSSWKPVHAGIFMVTPPDTVLLFRRRPHPEIDVKRLPPTLVRN</sequence>
<comment type="similarity">
    <text evidence="2 9">Belongs to the cytochrome P450 family.</text>
</comment>
<evidence type="ECO:0000256" key="7">
    <source>
        <dbReference type="ARBA" id="ARBA00023033"/>
    </source>
</evidence>
<dbReference type="InterPro" id="IPR017972">
    <property type="entry name" value="Cyt_P450_CS"/>
</dbReference>
<dbReference type="Proteomes" id="UP000008782">
    <property type="component" value="Unassembled WGS sequence"/>
</dbReference>
<dbReference type="GO" id="GO:0020037">
    <property type="term" value="F:heme binding"/>
    <property type="evidence" value="ECO:0007669"/>
    <property type="project" value="InterPro"/>
</dbReference>
<accession>E3R165</accession>
<dbReference type="PRINTS" id="PR00465">
    <property type="entry name" value="EP450IV"/>
</dbReference>
<dbReference type="GO" id="GO:0004497">
    <property type="term" value="F:monooxygenase activity"/>
    <property type="evidence" value="ECO:0007669"/>
    <property type="project" value="UniProtKB-KW"/>
</dbReference>
<dbReference type="GO" id="GO:0005506">
    <property type="term" value="F:iron ion binding"/>
    <property type="evidence" value="ECO:0007669"/>
    <property type="project" value="InterPro"/>
</dbReference>
<feature type="transmembrane region" description="Helical" evidence="10">
    <location>
        <begin position="24"/>
        <end position="44"/>
    </location>
</feature>
<evidence type="ECO:0000256" key="8">
    <source>
        <dbReference type="PIRSR" id="PIRSR602403-1"/>
    </source>
</evidence>
<keyword evidence="5 9" id="KW-0560">Oxidoreductase</keyword>
<dbReference type="VEuPathDB" id="FungiDB:GLRG_11999"/>
<dbReference type="PROSITE" id="PS00086">
    <property type="entry name" value="CYTOCHROME_P450"/>
    <property type="match status" value="1"/>
</dbReference>
<dbReference type="InterPro" id="IPR036396">
    <property type="entry name" value="Cyt_P450_sf"/>
</dbReference>
<evidence type="ECO:0000256" key="1">
    <source>
        <dbReference type="ARBA" id="ARBA00001971"/>
    </source>
</evidence>